<dbReference type="Pfam" id="PF13976">
    <property type="entry name" value="gag_pre-integrs"/>
    <property type="match status" value="1"/>
</dbReference>
<dbReference type="PANTHER" id="PTHR42648:SF28">
    <property type="entry name" value="TRANSPOSON-ENCODED PROTEIN WITH RIBONUCLEASE H-LIKE AND RETROVIRUS ZINC FINGER-LIKE DOMAINS"/>
    <property type="match status" value="1"/>
</dbReference>
<keyword evidence="2" id="KW-0479">Metal-binding</keyword>
<gene>
    <name evidence="9" type="ORF">OSB04_008302</name>
</gene>
<dbReference type="InterPro" id="IPR036397">
    <property type="entry name" value="RNaseH_sf"/>
</dbReference>
<comment type="caution">
    <text evidence="9">The sequence shown here is derived from an EMBL/GenBank/DDBJ whole genome shotgun (WGS) entry which is preliminary data.</text>
</comment>
<dbReference type="InterPro" id="IPR043502">
    <property type="entry name" value="DNA/RNA_pol_sf"/>
</dbReference>
<dbReference type="PANTHER" id="PTHR42648">
    <property type="entry name" value="TRANSPOSASE, PUTATIVE-RELATED"/>
    <property type="match status" value="1"/>
</dbReference>
<keyword evidence="4" id="KW-0378">Hydrolase</keyword>
<dbReference type="InterPro" id="IPR001584">
    <property type="entry name" value="Integrase_cat-core"/>
</dbReference>
<evidence type="ECO:0000259" key="7">
    <source>
        <dbReference type="PROSITE" id="PS50158"/>
    </source>
</evidence>
<dbReference type="Proteomes" id="UP001172457">
    <property type="component" value="Chromosome 2"/>
</dbReference>
<evidence type="ECO:0000256" key="2">
    <source>
        <dbReference type="ARBA" id="ARBA00022723"/>
    </source>
</evidence>
<dbReference type="Gene3D" id="3.30.420.10">
    <property type="entry name" value="Ribonuclease H-like superfamily/Ribonuclease H"/>
    <property type="match status" value="2"/>
</dbReference>
<keyword evidence="1" id="KW-0645">Protease</keyword>
<dbReference type="GO" id="GO:0003676">
    <property type="term" value="F:nucleic acid binding"/>
    <property type="evidence" value="ECO:0007669"/>
    <property type="project" value="InterPro"/>
</dbReference>
<dbReference type="InterPro" id="IPR025724">
    <property type="entry name" value="GAG-pre-integrase_dom"/>
</dbReference>
<dbReference type="Pfam" id="PF00665">
    <property type="entry name" value="rve"/>
    <property type="match status" value="1"/>
</dbReference>
<feature type="region of interest" description="Disordered" evidence="6">
    <location>
        <begin position="1"/>
        <end position="27"/>
    </location>
</feature>
<dbReference type="GO" id="GO:0015074">
    <property type="term" value="P:DNA integration"/>
    <property type="evidence" value="ECO:0007669"/>
    <property type="project" value="InterPro"/>
</dbReference>
<dbReference type="GO" id="GO:0004190">
    <property type="term" value="F:aspartic-type endopeptidase activity"/>
    <property type="evidence" value="ECO:0007669"/>
    <property type="project" value="UniProtKB-KW"/>
</dbReference>
<keyword evidence="5" id="KW-0862">Zinc</keyword>
<dbReference type="Pfam" id="PF25597">
    <property type="entry name" value="SH3_retrovirus"/>
    <property type="match status" value="1"/>
</dbReference>
<dbReference type="InterPro" id="IPR039537">
    <property type="entry name" value="Retrotran_Ty1/copia-like"/>
</dbReference>
<evidence type="ECO:0000313" key="10">
    <source>
        <dbReference type="Proteomes" id="UP001172457"/>
    </source>
</evidence>
<keyword evidence="10" id="KW-1185">Reference proteome</keyword>
<dbReference type="Pfam" id="PF22936">
    <property type="entry name" value="Pol_BBD"/>
    <property type="match status" value="1"/>
</dbReference>
<keyword evidence="5" id="KW-0863">Zinc-finger</keyword>
<dbReference type="PROSITE" id="PS50994">
    <property type="entry name" value="INTEGRASE"/>
    <property type="match status" value="1"/>
</dbReference>
<dbReference type="InterPro" id="IPR013103">
    <property type="entry name" value="RVT_2"/>
</dbReference>
<organism evidence="9 10">
    <name type="scientific">Centaurea solstitialis</name>
    <name type="common">yellow star-thistle</name>
    <dbReference type="NCBI Taxonomy" id="347529"/>
    <lineage>
        <taxon>Eukaryota</taxon>
        <taxon>Viridiplantae</taxon>
        <taxon>Streptophyta</taxon>
        <taxon>Embryophyta</taxon>
        <taxon>Tracheophyta</taxon>
        <taxon>Spermatophyta</taxon>
        <taxon>Magnoliopsida</taxon>
        <taxon>eudicotyledons</taxon>
        <taxon>Gunneridae</taxon>
        <taxon>Pentapetalae</taxon>
        <taxon>asterids</taxon>
        <taxon>campanulids</taxon>
        <taxon>Asterales</taxon>
        <taxon>Asteraceae</taxon>
        <taxon>Carduoideae</taxon>
        <taxon>Cardueae</taxon>
        <taxon>Centaureinae</taxon>
        <taxon>Centaurea</taxon>
    </lineage>
</organism>
<dbReference type="CDD" id="cd09272">
    <property type="entry name" value="RNase_HI_RT_Ty1"/>
    <property type="match status" value="1"/>
</dbReference>
<sequence length="1418" mass="162229">MDDNHNNNLNSSASITPGSPSKTDRQQFLSHSVQYPMSVVNFAPLNGVNYKKWKEDVELMLGKLDYDHVLREDPPEEPATNATTEIKAKYQEWHKHNRIALIYIKKCITDAVKGGIPESDLAKSYLASIADKYKVSDKAETGYLMNKLIRMTFSGQGSIREYILQGIDTACKLKEMKISIDDSFLVHLLLNSLPDQYSHLGSLYNTQKEKWTLDELITICVQEESEVKGKGKAVTINHMSKPKNKVKKYSSFQKGSSSNSTVKNFKNKGKFNKRKKDLKCFFCKKAGHFKKDCDGFKEWLNKKGNFNHFFSLETNSFQNDSSWWFDTGSPIHIVNSMQGLSKITVPRLNESRACTADGQALKVEAIGECRLLFKNNYVLVLNDVYYIPRIKRNLVSGSQIVNNNNVSFHADKDCMTFYLNDVCFGNAYLIDGYWHLNCINDAINKGNKRQICSINKIKGTKKKHKQNVSSFLWHKRLGHISKSRMEDLIRQGILPELNFDDFGTCIDCLKGKMTNSINFQSKRSHCILELIHTDICGPFPIKTICDNKYFITFIDDYSRYCHIYLMAEKSQALDCFISFKTEVERQSEKVIKIVRSDRGGEYFGKYSEKGQHKGPFATYLEQVGIKAEYTTPYTPTQNGVSERKNRTLMDMVRSMFARSSLPKFLWGEALKTANYICNRTPTKAIKGTPFELWNGYKPSLNHLHVWGCKAETREYHVESLSKLDSRSLSAFFIGYSEKSKGYKFFNPGRGQRIFETNKATFYDELFNEDDDLGNHSPTTHDVDNWLRYHEDEPHLFHENENLISQSIPIIRTSTLEETNNMTMDQSLESTHEPSQGQEHVLENESVLEPITEHPIDPTPSTVTLRRSTRERRSAISDDYHIYLTEIDFDPGDDDDPISFKEAMESPNREKWIKAMEDELASMSSNKVWDLIDKSKLIKPIGSKWVFKTKRDANGNIERYKARLVAKGYNQREGINYNETFSPVSTKDAFRVIMAIVAHFDLELHQMDVKTAFLNGDLEEEIHMTQPEGFALDNNKVCRLNKSIYGLKQASRQWYKKFDAVMTDFGFEENKLDECIYSKTSGSNFIFLILYVDDILLATNSKNLLHSTKAFLMKSFDMKDMGEANYVLGIEIIRNRQLRTLKLSQKNYIERVLKRFGMENCKGGEAPISKGDKLHKGQCPANTLERNQMDKIPYARLVGSLMYAQVCTKPDIAFAVNMLSRFQSNAGHAHWVAGKKVLRYLKGSMNHMLTYEGSDKELEVECYTDASYKQDHDDLKSTSGYVFMLAGGAISWKASKQTLTATSTFQAEYIAIYDATSHAIWLKNFIGGLKVIDSIQKPLKIYCDNAAAVFFAKNNKRSSGSRNIDVKYFAVRENVRDKEIEVLKIGTKDQLADPFTKALAVESFKKHTEAMGMTNLLKG</sequence>
<dbReference type="SUPFAM" id="SSF53098">
    <property type="entry name" value="Ribonuclease H-like"/>
    <property type="match status" value="1"/>
</dbReference>
<keyword evidence="3" id="KW-0064">Aspartyl protease</keyword>
<dbReference type="GO" id="GO:0006508">
    <property type="term" value="P:proteolysis"/>
    <property type="evidence" value="ECO:0007669"/>
    <property type="project" value="UniProtKB-KW"/>
</dbReference>
<dbReference type="InterPro" id="IPR001878">
    <property type="entry name" value="Znf_CCHC"/>
</dbReference>
<dbReference type="SUPFAM" id="SSF56672">
    <property type="entry name" value="DNA/RNA polymerases"/>
    <property type="match status" value="1"/>
</dbReference>
<evidence type="ECO:0000256" key="5">
    <source>
        <dbReference type="PROSITE-ProRule" id="PRU00047"/>
    </source>
</evidence>
<evidence type="ECO:0000256" key="6">
    <source>
        <dbReference type="SAM" id="MobiDB-lite"/>
    </source>
</evidence>
<name>A0AA38U4T5_9ASTR</name>
<feature type="domain" description="Integrase catalytic" evidence="8">
    <location>
        <begin position="520"/>
        <end position="697"/>
    </location>
</feature>
<dbReference type="SUPFAM" id="SSF57756">
    <property type="entry name" value="Retrovirus zinc finger-like domains"/>
    <property type="match status" value="1"/>
</dbReference>
<protein>
    <recommendedName>
        <fullName evidence="11">Polyprotein</fullName>
    </recommendedName>
</protein>
<dbReference type="Pfam" id="PF07727">
    <property type="entry name" value="RVT_2"/>
    <property type="match status" value="1"/>
</dbReference>
<evidence type="ECO:0000259" key="8">
    <source>
        <dbReference type="PROSITE" id="PS50994"/>
    </source>
</evidence>
<dbReference type="InterPro" id="IPR012337">
    <property type="entry name" value="RNaseH-like_sf"/>
</dbReference>
<dbReference type="Pfam" id="PF14223">
    <property type="entry name" value="Retrotran_gag_2"/>
    <property type="match status" value="1"/>
</dbReference>
<reference evidence="9" key="1">
    <citation type="submission" date="2023-03" db="EMBL/GenBank/DDBJ databases">
        <title>Chromosome-scale reference genome and RAD-based genetic map of yellow starthistle (Centaurea solstitialis) reveal putative structural variation and QTLs associated with invader traits.</title>
        <authorList>
            <person name="Reatini B."/>
            <person name="Cang F.A."/>
            <person name="Jiang Q."/>
            <person name="Mckibben M.T.W."/>
            <person name="Barker M.S."/>
            <person name="Rieseberg L.H."/>
            <person name="Dlugosch K.M."/>
        </authorList>
    </citation>
    <scope>NUCLEOTIDE SEQUENCE</scope>
    <source>
        <strain evidence="9">CAN-66</strain>
        <tissue evidence="9">Leaf</tissue>
    </source>
</reference>
<evidence type="ECO:0000256" key="3">
    <source>
        <dbReference type="ARBA" id="ARBA00022750"/>
    </source>
</evidence>
<dbReference type="EMBL" id="JARYMX010000002">
    <property type="protein sequence ID" value="KAJ9563142.1"/>
    <property type="molecule type" value="Genomic_DNA"/>
</dbReference>
<dbReference type="GO" id="GO:0008270">
    <property type="term" value="F:zinc ion binding"/>
    <property type="evidence" value="ECO:0007669"/>
    <property type="project" value="UniProtKB-KW"/>
</dbReference>
<evidence type="ECO:0000256" key="4">
    <source>
        <dbReference type="ARBA" id="ARBA00022801"/>
    </source>
</evidence>
<feature type="domain" description="CCHC-type" evidence="7">
    <location>
        <begin position="279"/>
        <end position="293"/>
    </location>
</feature>
<dbReference type="InterPro" id="IPR057670">
    <property type="entry name" value="SH3_retrovirus"/>
</dbReference>
<evidence type="ECO:0008006" key="11">
    <source>
        <dbReference type="Google" id="ProtNLM"/>
    </source>
</evidence>
<evidence type="ECO:0000313" key="9">
    <source>
        <dbReference type="EMBL" id="KAJ9563142.1"/>
    </source>
</evidence>
<dbReference type="PROSITE" id="PS50158">
    <property type="entry name" value="ZF_CCHC"/>
    <property type="match status" value="1"/>
</dbReference>
<proteinExistence type="predicted"/>
<dbReference type="InterPro" id="IPR054722">
    <property type="entry name" value="PolX-like_BBD"/>
</dbReference>
<dbReference type="InterPro" id="IPR036875">
    <property type="entry name" value="Znf_CCHC_sf"/>
</dbReference>
<accession>A0AA38U4T5</accession>
<evidence type="ECO:0000256" key="1">
    <source>
        <dbReference type="ARBA" id="ARBA00022670"/>
    </source>
</evidence>